<evidence type="ECO:0000256" key="5">
    <source>
        <dbReference type="ARBA" id="ARBA00022723"/>
    </source>
</evidence>
<dbReference type="GO" id="GO:0004497">
    <property type="term" value="F:monooxygenase activity"/>
    <property type="evidence" value="ECO:0007669"/>
    <property type="project" value="UniProtKB-KW"/>
</dbReference>
<evidence type="ECO:0000313" key="10">
    <source>
        <dbReference type="EMBL" id="KAF9612643.1"/>
    </source>
</evidence>
<dbReference type="PANTHER" id="PTHR47943">
    <property type="entry name" value="CYTOCHROME P450 93A3-LIKE"/>
    <property type="match status" value="1"/>
</dbReference>
<dbReference type="GO" id="GO:0020037">
    <property type="term" value="F:heme binding"/>
    <property type="evidence" value="ECO:0007669"/>
    <property type="project" value="InterPro"/>
</dbReference>
<evidence type="ECO:0000256" key="1">
    <source>
        <dbReference type="ARBA" id="ARBA00001971"/>
    </source>
</evidence>
<keyword evidence="8" id="KW-0503">Monooxygenase</keyword>
<organism evidence="10 11">
    <name type="scientific">Coptis chinensis</name>
    <dbReference type="NCBI Taxonomy" id="261450"/>
    <lineage>
        <taxon>Eukaryota</taxon>
        <taxon>Viridiplantae</taxon>
        <taxon>Streptophyta</taxon>
        <taxon>Embryophyta</taxon>
        <taxon>Tracheophyta</taxon>
        <taxon>Spermatophyta</taxon>
        <taxon>Magnoliopsida</taxon>
        <taxon>Ranunculales</taxon>
        <taxon>Ranunculaceae</taxon>
        <taxon>Coptidoideae</taxon>
        <taxon>Coptis</taxon>
    </lineage>
</organism>
<evidence type="ECO:0000256" key="3">
    <source>
        <dbReference type="ARBA" id="ARBA00010617"/>
    </source>
</evidence>
<keyword evidence="9" id="KW-0472">Membrane</keyword>
<dbReference type="Pfam" id="PF00067">
    <property type="entry name" value="p450"/>
    <property type="match status" value="2"/>
</dbReference>
<dbReference type="GO" id="GO:0016020">
    <property type="term" value="C:membrane"/>
    <property type="evidence" value="ECO:0007669"/>
    <property type="project" value="UniProtKB-SubCell"/>
</dbReference>
<dbReference type="EMBL" id="JADFTS010000003">
    <property type="protein sequence ID" value="KAF9612643.1"/>
    <property type="molecule type" value="Genomic_DNA"/>
</dbReference>
<evidence type="ECO:0000256" key="6">
    <source>
        <dbReference type="ARBA" id="ARBA00023002"/>
    </source>
</evidence>
<dbReference type="GO" id="GO:0016705">
    <property type="term" value="F:oxidoreductase activity, acting on paired donors, with incorporation or reduction of molecular oxygen"/>
    <property type="evidence" value="ECO:0007669"/>
    <property type="project" value="InterPro"/>
</dbReference>
<dbReference type="InterPro" id="IPR036396">
    <property type="entry name" value="Cyt_P450_sf"/>
</dbReference>
<name>A0A835IB52_9MAGN</name>
<comment type="caution">
    <text evidence="10">The sequence shown here is derived from an EMBL/GenBank/DDBJ whole genome shotgun (WGS) entry which is preliminary data.</text>
</comment>
<dbReference type="Proteomes" id="UP000631114">
    <property type="component" value="Unassembled WGS sequence"/>
</dbReference>
<evidence type="ECO:0000256" key="7">
    <source>
        <dbReference type="ARBA" id="ARBA00023004"/>
    </source>
</evidence>
<dbReference type="GO" id="GO:0005506">
    <property type="term" value="F:iron ion binding"/>
    <property type="evidence" value="ECO:0007669"/>
    <property type="project" value="InterPro"/>
</dbReference>
<sequence length="374" mass="43198">MAPNLFKFPQRLPRQISLRAKRNGSLGFPPGPFGLPLLGHLHMLGDLPHHSLHKLAKKYGPIVFIRLGLVPVIVASSPEWAESILKTHDSVFASRPKIQASECMSYGQKNLAFAQYGPYWRNIRKLCTLELLRPIRREELVIFVETIKTAAISRSVIDVSSNVESLIEDVTDRMIFGLKDDKFNLRSSLQQAVIIIGAFNLADFIPYLRAFDLQTHHLLFPSRPRIHATEYKPMGEKTWCLQFMVHTDQIIEVETLFEVMTYRMIFGVKEDRFNFKQYLQEEGFGRRMKAINMVLDGVLEKIIDDYVQDAKELHGRHRDFIDVMLSLMESNNRWELHLGRDYIKAIMLDMLGASMDTSSTTIEWVITELLKHRV</sequence>
<dbReference type="Gene3D" id="1.10.630.10">
    <property type="entry name" value="Cytochrome P450"/>
    <property type="match status" value="2"/>
</dbReference>
<comment type="cofactor">
    <cofactor evidence="1">
        <name>heme</name>
        <dbReference type="ChEBI" id="CHEBI:30413"/>
    </cofactor>
</comment>
<evidence type="ECO:0000256" key="9">
    <source>
        <dbReference type="ARBA" id="ARBA00023136"/>
    </source>
</evidence>
<keyword evidence="5" id="KW-0479">Metal-binding</keyword>
<comment type="subcellular location">
    <subcellularLocation>
        <location evidence="2">Membrane</location>
    </subcellularLocation>
</comment>
<evidence type="ECO:0008006" key="12">
    <source>
        <dbReference type="Google" id="ProtNLM"/>
    </source>
</evidence>
<dbReference type="OrthoDB" id="2789670at2759"/>
<comment type="similarity">
    <text evidence="3">Belongs to the cytochrome P450 family.</text>
</comment>
<keyword evidence="6" id="KW-0560">Oxidoreductase</keyword>
<keyword evidence="7" id="KW-0408">Iron</keyword>
<dbReference type="GO" id="GO:0044550">
    <property type="term" value="P:secondary metabolite biosynthetic process"/>
    <property type="evidence" value="ECO:0007669"/>
    <property type="project" value="UniProtKB-ARBA"/>
</dbReference>
<evidence type="ECO:0000313" key="11">
    <source>
        <dbReference type="Proteomes" id="UP000631114"/>
    </source>
</evidence>
<accession>A0A835IB52</accession>
<evidence type="ECO:0000256" key="8">
    <source>
        <dbReference type="ARBA" id="ARBA00023033"/>
    </source>
</evidence>
<keyword evidence="11" id="KW-1185">Reference proteome</keyword>
<dbReference type="AlphaFoldDB" id="A0A835IB52"/>
<dbReference type="InterPro" id="IPR002401">
    <property type="entry name" value="Cyt_P450_E_grp-I"/>
</dbReference>
<dbReference type="PRINTS" id="PR00463">
    <property type="entry name" value="EP450I"/>
</dbReference>
<proteinExistence type="inferred from homology"/>
<evidence type="ECO:0000256" key="2">
    <source>
        <dbReference type="ARBA" id="ARBA00004370"/>
    </source>
</evidence>
<dbReference type="PANTHER" id="PTHR47943:SF9">
    <property type="entry name" value="CYTOCHROME P450"/>
    <property type="match status" value="1"/>
</dbReference>
<gene>
    <name evidence="10" type="ORF">IFM89_003085</name>
</gene>
<dbReference type="SUPFAM" id="SSF48264">
    <property type="entry name" value="Cytochrome P450"/>
    <property type="match status" value="1"/>
</dbReference>
<evidence type="ECO:0000256" key="4">
    <source>
        <dbReference type="ARBA" id="ARBA00022617"/>
    </source>
</evidence>
<dbReference type="InterPro" id="IPR001128">
    <property type="entry name" value="Cyt_P450"/>
</dbReference>
<reference evidence="10 11" key="1">
    <citation type="submission" date="2020-10" db="EMBL/GenBank/DDBJ databases">
        <title>The Coptis chinensis genome and diversification of protoberbering-type alkaloids.</title>
        <authorList>
            <person name="Wang B."/>
            <person name="Shu S."/>
            <person name="Song C."/>
            <person name="Liu Y."/>
        </authorList>
    </citation>
    <scope>NUCLEOTIDE SEQUENCE [LARGE SCALE GENOMIC DNA]</scope>
    <source>
        <strain evidence="10">HL-2020</strain>
        <tissue evidence="10">Leaf</tissue>
    </source>
</reference>
<keyword evidence="4" id="KW-0349">Heme</keyword>
<protein>
    <recommendedName>
        <fullName evidence="12">Cytochrome P450</fullName>
    </recommendedName>
</protein>